<name>A0A7D9DP19_PARCT</name>
<dbReference type="AlphaFoldDB" id="A0A7D9DP19"/>
<keyword evidence="3" id="KW-1185">Reference proteome</keyword>
<dbReference type="Proteomes" id="UP001152795">
    <property type="component" value="Unassembled WGS sequence"/>
</dbReference>
<evidence type="ECO:0000256" key="1">
    <source>
        <dbReference type="SAM" id="MobiDB-lite"/>
    </source>
</evidence>
<feature type="compositionally biased region" description="Basic and acidic residues" evidence="1">
    <location>
        <begin position="144"/>
        <end position="160"/>
    </location>
</feature>
<dbReference type="OrthoDB" id="10544828at2759"/>
<protein>
    <submittedName>
        <fullName evidence="2">Uncharacterized protein</fullName>
    </submittedName>
</protein>
<comment type="caution">
    <text evidence="2">The sequence shown here is derived from an EMBL/GenBank/DDBJ whole genome shotgun (WGS) entry which is preliminary data.</text>
</comment>
<accession>A0A7D9DP19</accession>
<evidence type="ECO:0000313" key="3">
    <source>
        <dbReference type="Proteomes" id="UP001152795"/>
    </source>
</evidence>
<proteinExistence type="predicted"/>
<gene>
    <name evidence="2" type="ORF">PACLA_8A002472</name>
</gene>
<organism evidence="2 3">
    <name type="scientific">Paramuricea clavata</name>
    <name type="common">Red gorgonian</name>
    <name type="synonym">Violescent sea-whip</name>
    <dbReference type="NCBI Taxonomy" id="317549"/>
    <lineage>
        <taxon>Eukaryota</taxon>
        <taxon>Metazoa</taxon>
        <taxon>Cnidaria</taxon>
        <taxon>Anthozoa</taxon>
        <taxon>Octocorallia</taxon>
        <taxon>Malacalcyonacea</taxon>
        <taxon>Plexauridae</taxon>
        <taxon>Paramuricea</taxon>
    </lineage>
</organism>
<evidence type="ECO:0000313" key="2">
    <source>
        <dbReference type="EMBL" id="CAB3989412.1"/>
    </source>
</evidence>
<dbReference type="EMBL" id="CACRXK020001483">
    <property type="protein sequence ID" value="CAB3989412.1"/>
    <property type="molecule type" value="Genomic_DNA"/>
</dbReference>
<sequence>MASHGLLRQHVKPKQMLIFFSVDQTTAVLETTKVKHVIECDVVQEGATVLVEFGKENFEASVIKLHDDPSVLVEAETDFLIQMFGNEHEEVTVDKENMPPTTLTTGKETQGNNTKATCTCVSSKPKARPKEIISIEAEALPVEGNKEDGNVKEDEDRKEPLSSLHVAEQEKVRKLISQYQKIGEAEVSVQTDKRISKEVGVQKDGNEQPKCSCHDELLDKVTSLENKLDQLVSVIKKF</sequence>
<feature type="region of interest" description="Disordered" evidence="1">
    <location>
        <begin position="143"/>
        <end position="162"/>
    </location>
</feature>
<reference evidence="2" key="1">
    <citation type="submission" date="2020-04" db="EMBL/GenBank/DDBJ databases">
        <authorList>
            <person name="Alioto T."/>
            <person name="Alioto T."/>
            <person name="Gomez Garrido J."/>
        </authorList>
    </citation>
    <scope>NUCLEOTIDE SEQUENCE</scope>
    <source>
        <strain evidence="2">A484AB</strain>
    </source>
</reference>